<evidence type="ECO:0000256" key="2">
    <source>
        <dbReference type="ARBA" id="ARBA00022597"/>
    </source>
</evidence>
<dbReference type="AlphaFoldDB" id="A0A2S6N860"/>
<dbReference type="PROSITE" id="PS50893">
    <property type="entry name" value="ABC_TRANSPORTER_2"/>
    <property type="match status" value="2"/>
</dbReference>
<evidence type="ECO:0000256" key="4">
    <source>
        <dbReference type="ARBA" id="ARBA00022741"/>
    </source>
</evidence>
<dbReference type="Pfam" id="PF00005">
    <property type="entry name" value="ABC_tran"/>
    <property type="match status" value="2"/>
</dbReference>
<keyword evidence="8" id="KW-1185">Reference proteome</keyword>
<dbReference type="CDD" id="cd03215">
    <property type="entry name" value="ABC_Carb_Monos_II"/>
    <property type="match status" value="1"/>
</dbReference>
<feature type="domain" description="ABC transporter" evidence="6">
    <location>
        <begin position="12"/>
        <end position="248"/>
    </location>
</feature>
<dbReference type="Proteomes" id="UP000239724">
    <property type="component" value="Unassembled WGS sequence"/>
</dbReference>
<keyword evidence="1" id="KW-0813">Transport</keyword>
<keyword evidence="3" id="KW-0677">Repeat</keyword>
<name>A0A2S6N860_RHOGL</name>
<gene>
    <name evidence="7" type="ORF">CCS01_18540</name>
</gene>
<dbReference type="PANTHER" id="PTHR43790">
    <property type="entry name" value="CARBOHYDRATE TRANSPORT ATP-BINDING PROTEIN MG119-RELATED"/>
    <property type="match status" value="1"/>
</dbReference>
<evidence type="ECO:0000313" key="8">
    <source>
        <dbReference type="Proteomes" id="UP000239724"/>
    </source>
</evidence>
<dbReference type="SMART" id="SM00382">
    <property type="entry name" value="AAA"/>
    <property type="match status" value="1"/>
</dbReference>
<dbReference type="InterPro" id="IPR003439">
    <property type="entry name" value="ABC_transporter-like_ATP-bd"/>
</dbReference>
<dbReference type="PANTHER" id="PTHR43790:SF9">
    <property type="entry name" value="GALACTOFURANOSE TRANSPORTER ATP-BINDING PROTEIN YTFR"/>
    <property type="match status" value="1"/>
</dbReference>
<evidence type="ECO:0000256" key="5">
    <source>
        <dbReference type="ARBA" id="ARBA00022840"/>
    </source>
</evidence>
<keyword evidence="4" id="KW-0547">Nucleotide-binding</keyword>
<sequence length="520" mass="56143">MQDQPDAGTPFLRLSGVHKRYGGVTALDGVDFTCRQGSIHAVLGENGAGKSTLIKTIAGAVQPDSGHMEVAGRRVHFADPLDAVRHGFVCVFQELSLLPDLSVADNICITQPPGLCGFINRRAQRRQAEVLLARVGCPDIDPGMAVRDLPLSRRQLVEFAKALGRSPRLLIMDEATSALTATDVQTVYMLLRTLRDEGTAILFISHRMHEIDALADTCSVFRSGRHIETFSQGSRSEHDIINLMIGREIAQTYPPKPPPMPAMANPILQVHDLAWNNRLRGISLEVRRGEILGLGGLDGQGQRELLLALFGVLKDVTGEIVVDRKPVAFSGPKAAMSAAIPIALVPEDRKVEGLLLPLSVRENLSLASLDRLCRGPALNPAAERRLVATEVERLHIKAGSISAPVGTLSGGNQQKVVLGKWLATGPGILLLMDPTRGIDVGTKQEFYALVRQLADSGVTVLFYTTDYDELVGMCDRVAIIYRGRVMRELAGADITEANIVSASLSIRMAPAGAPRPTVRA</sequence>
<keyword evidence="5 7" id="KW-0067">ATP-binding</keyword>
<protein>
    <submittedName>
        <fullName evidence="7">Sugar ABC transporter ATP-binding protein</fullName>
    </submittedName>
</protein>
<dbReference type="InterPro" id="IPR050107">
    <property type="entry name" value="ABC_carbohydrate_import_ATPase"/>
</dbReference>
<organism evidence="7 8">
    <name type="scientific">Rhodopila globiformis</name>
    <name type="common">Rhodopseudomonas globiformis</name>
    <dbReference type="NCBI Taxonomy" id="1071"/>
    <lineage>
        <taxon>Bacteria</taxon>
        <taxon>Pseudomonadati</taxon>
        <taxon>Pseudomonadota</taxon>
        <taxon>Alphaproteobacteria</taxon>
        <taxon>Acetobacterales</taxon>
        <taxon>Acetobacteraceae</taxon>
        <taxon>Rhodopila</taxon>
    </lineage>
</organism>
<accession>A0A2S6N860</accession>
<dbReference type="EMBL" id="NHRY01000204">
    <property type="protein sequence ID" value="PPQ30805.1"/>
    <property type="molecule type" value="Genomic_DNA"/>
</dbReference>
<dbReference type="RefSeq" id="WP_104520306.1">
    <property type="nucleotide sequence ID" value="NZ_NHRY01000204.1"/>
</dbReference>
<proteinExistence type="predicted"/>
<dbReference type="GO" id="GO:0016887">
    <property type="term" value="F:ATP hydrolysis activity"/>
    <property type="evidence" value="ECO:0007669"/>
    <property type="project" value="InterPro"/>
</dbReference>
<dbReference type="InterPro" id="IPR017871">
    <property type="entry name" value="ABC_transporter-like_CS"/>
</dbReference>
<keyword evidence="2" id="KW-0762">Sugar transport</keyword>
<dbReference type="CDD" id="cd03216">
    <property type="entry name" value="ABC_Carb_Monos_I"/>
    <property type="match status" value="1"/>
</dbReference>
<evidence type="ECO:0000256" key="3">
    <source>
        <dbReference type="ARBA" id="ARBA00022737"/>
    </source>
</evidence>
<evidence type="ECO:0000259" key="6">
    <source>
        <dbReference type="PROSITE" id="PS50893"/>
    </source>
</evidence>
<dbReference type="GO" id="GO:0005524">
    <property type="term" value="F:ATP binding"/>
    <property type="evidence" value="ECO:0007669"/>
    <property type="project" value="UniProtKB-KW"/>
</dbReference>
<dbReference type="OrthoDB" id="7283113at2"/>
<dbReference type="InterPro" id="IPR027417">
    <property type="entry name" value="P-loop_NTPase"/>
</dbReference>
<feature type="domain" description="ABC transporter" evidence="6">
    <location>
        <begin position="262"/>
        <end position="507"/>
    </location>
</feature>
<evidence type="ECO:0000256" key="1">
    <source>
        <dbReference type="ARBA" id="ARBA00022448"/>
    </source>
</evidence>
<dbReference type="PROSITE" id="PS00211">
    <property type="entry name" value="ABC_TRANSPORTER_1"/>
    <property type="match status" value="1"/>
</dbReference>
<dbReference type="InterPro" id="IPR003593">
    <property type="entry name" value="AAA+_ATPase"/>
</dbReference>
<dbReference type="SUPFAM" id="SSF52540">
    <property type="entry name" value="P-loop containing nucleoside triphosphate hydrolases"/>
    <property type="match status" value="2"/>
</dbReference>
<comment type="caution">
    <text evidence="7">The sequence shown here is derived from an EMBL/GenBank/DDBJ whole genome shotgun (WGS) entry which is preliminary data.</text>
</comment>
<reference evidence="7 8" key="1">
    <citation type="journal article" date="2018" name="Arch. Microbiol.">
        <title>New insights into the metabolic potential of the phototrophic purple bacterium Rhodopila globiformis DSM 161(T) from its draft genome sequence and evidence for a vanadium-dependent nitrogenase.</title>
        <authorList>
            <person name="Imhoff J.F."/>
            <person name="Rahn T."/>
            <person name="Kunzel S."/>
            <person name="Neulinger S.C."/>
        </authorList>
    </citation>
    <scope>NUCLEOTIDE SEQUENCE [LARGE SCALE GENOMIC DNA]</scope>
    <source>
        <strain evidence="7 8">DSM 161</strain>
    </source>
</reference>
<dbReference type="Gene3D" id="3.40.50.300">
    <property type="entry name" value="P-loop containing nucleotide triphosphate hydrolases"/>
    <property type="match status" value="2"/>
</dbReference>
<evidence type="ECO:0000313" key="7">
    <source>
        <dbReference type="EMBL" id="PPQ30805.1"/>
    </source>
</evidence>